<feature type="transmembrane region" description="Helical" evidence="7">
    <location>
        <begin position="247"/>
        <end position="271"/>
    </location>
</feature>
<reference evidence="9" key="2">
    <citation type="submission" date="2025-09" db="UniProtKB">
        <authorList>
            <consortium name="Ensembl"/>
        </authorList>
    </citation>
    <scope>IDENTIFICATION</scope>
</reference>
<feature type="transmembrane region" description="Helical" evidence="7">
    <location>
        <begin position="291"/>
        <end position="308"/>
    </location>
</feature>
<dbReference type="InterPro" id="IPR001958">
    <property type="entry name" value="Tet-R_TetA/multi-R_MdtG-like"/>
</dbReference>
<dbReference type="AlphaFoldDB" id="A0A3Q0T8V4"/>
<evidence type="ECO:0000256" key="2">
    <source>
        <dbReference type="ARBA" id="ARBA00008335"/>
    </source>
</evidence>
<dbReference type="CDD" id="cd17389">
    <property type="entry name" value="MFS_MFSD10"/>
    <property type="match status" value="1"/>
</dbReference>
<dbReference type="PANTHER" id="PTHR23504">
    <property type="entry name" value="MAJOR FACILITATOR SUPERFAMILY DOMAIN-CONTAINING PROTEIN 10"/>
    <property type="match status" value="1"/>
</dbReference>
<feature type="transmembrane region" description="Helical" evidence="7">
    <location>
        <begin position="200"/>
        <end position="222"/>
    </location>
</feature>
<evidence type="ECO:0000313" key="9">
    <source>
        <dbReference type="Ensembl" id="ENSACIP00000031299.1"/>
    </source>
</evidence>
<organism evidence="9 10">
    <name type="scientific">Amphilophus citrinellus</name>
    <name type="common">Midas cichlid</name>
    <name type="synonym">Cichlasoma citrinellum</name>
    <dbReference type="NCBI Taxonomy" id="61819"/>
    <lineage>
        <taxon>Eukaryota</taxon>
        <taxon>Metazoa</taxon>
        <taxon>Chordata</taxon>
        <taxon>Craniata</taxon>
        <taxon>Vertebrata</taxon>
        <taxon>Euteleostomi</taxon>
        <taxon>Actinopterygii</taxon>
        <taxon>Neopterygii</taxon>
        <taxon>Teleostei</taxon>
        <taxon>Neoteleostei</taxon>
        <taxon>Acanthomorphata</taxon>
        <taxon>Ovalentaria</taxon>
        <taxon>Cichlomorphae</taxon>
        <taxon>Cichliformes</taxon>
        <taxon>Cichlidae</taxon>
        <taxon>New World cichlids</taxon>
        <taxon>Cichlasomatinae</taxon>
        <taxon>Heroini</taxon>
        <taxon>Amphilophus</taxon>
    </lineage>
</organism>
<dbReference type="SUPFAM" id="SSF103473">
    <property type="entry name" value="MFS general substrate transporter"/>
    <property type="match status" value="1"/>
</dbReference>
<dbReference type="Gene3D" id="1.20.1250.20">
    <property type="entry name" value="MFS general substrate transporter like domains"/>
    <property type="match status" value="1"/>
</dbReference>
<evidence type="ECO:0000256" key="4">
    <source>
        <dbReference type="ARBA" id="ARBA00022692"/>
    </source>
</evidence>
<proteinExistence type="inferred from homology"/>
<evidence type="ECO:0000256" key="1">
    <source>
        <dbReference type="ARBA" id="ARBA00004141"/>
    </source>
</evidence>
<dbReference type="Ensembl" id="ENSACIT00000032119.1">
    <property type="protein sequence ID" value="ENSACIP00000031299.1"/>
    <property type="gene ID" value="ENSACIG00000024189.1"/>
</dbReference>
<evidence type="ECO:0000313" key="10">
    <source>
        <dbReference type="Proteomes" id="UP000261340"/>
    </source>
</evidence>
<comment type="subcellular location">
    <subcellularLocation>
        <location evidence="1">Membrane</location>
        <topology evidence="1">Multi-pass membrane protein</topology>
    </subcellularLocation>
</comment>
<dbReference type="InterPro" id="IPR011701">
    <property type="entry name" value="MFS"/>
</dbReference>
<dbReference type="PANTHER" id="PTHR23504:SF31">
    <property type="entry name" value="MAJOR FACILITATOR SUPERFAMILY DOMAIN-CONTAINING PROTEIN 10"/>
    <property type="match status" value="1"/>
</dbReference>
<keyword evidence="6 7" id="KW-0472">Membrane</keyword>
<feature type="transmembrane region" description="Helical" evidence="7">
    <location>
        <begin position="76"/>
        <end position="97"/>
    </location>
</feature>
<dbReference type="Pfam" id="PF07690">
    <property type="entry name" value="MFS_1"/>
    <property type="match status" value="1"/>
</dbReference>
<feature type="transmembrane region" description="Helical" evidence="7">
    <location>
        <begin position="410"/>
        <end position="427"/>
    </location>
</feature>
<protein>
    <submittedName>
        <fullName evidence="9">Major facilitator superfamily domain containing 10</fullName>
    </submittedName>
</protein>
<feature type="transmembrane region" description="Helical" evidence="7">
    <location>
        <begin position="167"/>
        <end position="188"/>
    </location>
</feature>
<keyword evidence="5 7" id="KW-1133">Transmembrane helix</keyword>
<dbReference type="PROSITE" id="PS50850">
    <property type="entry name" value="MFS"/>
    <property type="match status" value="1"/>
</dbReference>
<evidence type="ECO:0000256" key="7">
    <source>
        <dbReference type="SAM" id="Phobius"/>
    </source>
</evidence>
<dbReference type="InterPro" id="IPR036259">
    <property type="entry name" value="MFS_trans_sf"/>
</dbReference>
<name>A0A3Q0T8V4_AMPCI</name>
<sequence length="433" mass="47111">MRDNFSTKLTSDLIRLASGSMCLLTHAEMTSLLVFMTSLRFLFLCGQDAAYQSLQSVVDWFREVVGIPMEKKYNSVLFGGLIGSLFSLLQFLTSPVTGALSDCHGRRPLLMLTTLGLMSSYAVWAVSRSFSMFLLFRVIGGICKGNVSLCTAIIADLPCPKARNRGMAMIGIAFSLGFTVGPLMGAYFAISSRATGNVFYLTPALLALAFSTADLLFIWLMLPETLTKDASSSGCGDCRDLLHPLSLFYFAPSLQVLGLVYFCYLFLFSGLEFTLSFLTHQRFQFTSMQQGKMFFFIGVIMALIQGGYARRIKPGDHIRAVRMAMVTLIPAFILIGLSWNITMLYAGLSLYSFAAAIVVPCLSTLVSDHGSASQKGTVMGILRSLGALARALGPVVSSSVYWIAGAQTCFLITSASFVVPLALLGVARRLKEE</sequence>
<feature type="transmembrane region" description="Helical" evidence="7">
    <location>
        <begin position="345"/>
        <end position="366"/>
    </location>
</feature>
<dbReference type="Proteomes" id="UP000261340">
    <property type="component" value="Unplaced"/>
</dbReference>
<dbReference type="InterPro" id="IPR020846">
    <property type="entry name" value="MFS_dom"/>
</dbReference>
<evidence type="ECO:0000256" key="6">
    <source>
        <dbReference type="ARBA" id="ARBA00023136"/>
    </source>
</evidence>
<reference evidence="9" key="1">
    <citation type="submission" date="2025-08" db="UniProtKB">
        <authorList>
            <consortium name="Ensembl"/>
        </authorList>
    </citation>
    <scope>IDENTIFICATION</scope>
</reference>
<keyword evidence="3" id="KW-0813">Transport</keyword>
<feature type="domain" description="Major facilitator superfamily (MFS) profile" evidence="8">
    <location>
        <begin position="34"/>
        <end position="432"/>
    </location>
</feature>
<feature type="transmembrane region" description="Helical" evidence="7">
    <location>
        <begin position="109"/>
        <end position="127"/>
    </location>
</feature>
<keyword evidence="4 7" id="KW-0812">Transmembrane</keyword>
<keyword evidence="10" id="KW-1185">Reference proteome</keyword>
<dbReference type="GO" id="GO:0022857">
    <property type="term" value="F:transmembrane transporter activity"/>
    <property type="evidence" value="ECO:0007669"/>
    <property type="project" value="InterPro"/>
</dbReference>
<evidence type="ECO:0000259" key="8">
    <source>
        <dbReference type="PROSITE" id="PS50850"/>
    </source>
</evidence>
<evidence type="ECO:0000256" key="3">
    <source>
        <dbReference type="ARBA" id="ARBA00022448"/>
    </source>
</evidence>
<comment type="similarity">
    <text evidence="2">Belongs to the major facilitator superfamily.</text>
</comment>
<accession>A0A3Q0T8V4</accession>
<dbReference type="GO" id="GO:0031526">
    <property type="term" value="C:brush border membrane"/>
    <property type="evidence" value="ECO:0007669"/>
    <property type="project" value="TreeGrafter"/>
</dbReference>
<dbReference type="PRINTS" id="PR01035">
    <property type="entry name" value="TCRTETA"/>
</dbReference>
<feature type="transmembrane region" description="Helical" evidence="7">
    <location>
        <begin position="320"/>
        <end position="339"/>
    </location>
</feature>
<dbReference type="GeneTree" id="ENSGT00830000128422"/>
<feature type="transmembrane region" description="Helical" evidence="7">
    <location>
        <begin position="133"/>
        <end position="155"/>
    </location>
</feature>
<evidence type="ECO:0000256" key="5">
    <source>
        <dbReference type="ARBA" id="ARBA00022989"/>
    </source>
</evidence>